<feature type="transmembrane region" description="Helical" evidence="2">
    <location>
        <begin position="720"/>
        <end position="740"/>
    </location>
</feature>
<feature type="region of interest" description="Disordered" evidence="1">
    <location>
        <begin position="1"/>
        <end position="41"/>
    </location>
</feature>
<feature type="transmembrane region" description="Helical" evidence="2">
    <location>
        <begin position="623"/>
        <end position="649"/>
    </location>
</feature>
<dbReference type="VEuPathDB" id="TriTrypDB:C4B63_106g5"/>
<evidence type="ECO:0000313" key="4">
    <source>
        <dbReference type="Proteomes" id="UP000246121"/>
    </source>
</evidence>
<accession>A0A2V2US96</accession>
<dbReference type="VEuPathDB" id="TriTrypDB:TCSYLVIO_000376"/>
<feature type="transmembrane region" description="Helical" evidence="2">
    <location>
        <begin position="598"/>
        <end position="617"/>
    </location>
</feature>
<organism evidence="3 4">
    <name type="scientific">Trypanosoma cruzi</name>
    <dbReference type="NCBI Taxonomy" id="5693"/>
    <lineage>
        <taxon>Eukaryota</taxon>
        <taxon>Discoba</taxon>
        <taxon>Euglenozoa</taxon>
        <taxon>Kinetoplastea</taxon>
        <taxon>Metakinetoplastina</taxon>
        <taxon>Trypanosomatida</taxon>
        <taxon>Trypanosomatidae</taxon>
        <taxon>Trypanosoma</taxon>
        <taxon>Schizotrypanum</taxon>
    </lineage>
</organism>
<feature type="transmembrane region" description="Helical" evidence="2">
    <location>
        <begin position="508"/>
        <end position="529"/>
    </location>
</feature>
<proteinExistence type="predicted"/>
<dbReference type="VEuPathDB" id="TriTrypDB:TCDM_07207"/>
<dbReference type="VEuPathDB" id="TriTrypDB:C3747_111g187"/>
<keyword evidence="2" id="KW-0472">Membrane</keyword>
<comment type="caution">
    <text evidence="3">The sequence shown here is derived from an EMBL/GenBank/DDBJ whole genome shotgun (WGS) entry which is preliminary data.</text>
</comment>
<name>A0A2V2US96_TRYCR</name>
<dbReference type="EMBL" id="PRFA01000106">
    <property type="protein sequence ID" value="PWU86930.1"/>
    <property type="molecule type" value="Genomic_DNA"/>
</dbReference>
<feature type="transmembrane region" description="Helical" evidence="2">
    <location>
        <begin position="378"/>
        <end position="403"/>
    </location>
</feature>
<dbReference type="AlphaFoldDB" id="A0A2V2US96"/>
<dbReference type="VEuPathDB" id="TriTrypDB:TCDM_07208"/>
<feature type="transmembrane region" description="Helical" evidence="2">
    <location>
        <begin position="565"/>
        <end position="586"/>
    </location>
</feature>
<evidence type="ECO:0000256" key="2">
    <source>
        <dbReference type="SAM" id="Phobius"/>
    </source>
</evidence>
<feature type="transmembrane region" description="Helical" evidence="2">
    <location>
        <begin position="334"/>
        <end position="358"/>
    </location>
</feature>
<feature type="transmembrane region" description="Helical" evidence="2">
    <location>
        <begin position="480"/>
        <end position="496"/>
    </location>
</feature>
<gene>
    <name evidence="3" type="ORF">C4B63_106g5</name>
</gene>
<keyword evidence="2" id="KW-0812">Transmembrane</keyword>
<dbReference type="VEuPathDB" id="TriTrypDB:TcCL_NonESM04521"/>
<reference evidence="3 4" key="1">
    <citation type="journal article" date="2018" name="Microb. Genom.">
        <title>Expanding an expanded genome: long-read sequencing of Trypanosoma cruzi.</title>
        <authorList>
            <person name="Berna L."/>
            <person name="Rodriguez M."/>
            <person name="Chiribao M.L."/>
            <person name="Parodi-Talice A."/>
            <person name="Pita S."/>
            <person name="Rijo G."/>
            <person name="Alvarez-Valin F."/>
            <person name="Robello C."/>
        </authorList>
    </citation>
    <scope>NUCLEOTIDE SEQUENCE [LARGE SCALE GENOMIC DNA]</scope>
    <source>
        <strain evidence="3 4">Dm28c</strain>
    </source>
</reference>
<dbReference type="VEuPathDB" id="TriTrypDB:TcBrA4_0049530"/>
<dbReference type="VEuPathDB" id="TriTrypDB:BCY84_02856"/>
<dbReference type="VEuPathDB" id="TriTrypDB:TcYC6_0077410"/>
<feature type="transmembrane region" description="Helical" evidence="2">
    <location>
        <begin position="760"/>
        <end position="781"/>
    </location>
</feature>
<protein>
    <submittedName>
        <fullName evidence="3">Uncharacterized protein</fullName>
    </submittedName>
</protein>
<sequence length="782" mass="87784">MMSESCSKNEGEYSHCSAVSVSGNGDSLYGGKRRRRSFNGPSRPILKIFGRGERETIDPVDPRNANISVFSRSSNGGIYPPFREERYTLCHDTFSLSSDVCSSRDSSRGSFMQGKNSHSGSKEFPVLQPKQKEQPQGQLAFYAEKTAQTKEGFFSLSMSQILPLDESPSPVNEKANRSAKENVMESGTNATNVGTPSPEFAPQNKAMAGNIQQKSCSIDGSPARQFIGFSHSTLSELTCVQLSPFEMPVFPNIDSLGTSVAADENFKKEVKDKENECKQPKNGRPNCVAPKEESPLAWRLNTTSREMPIMHQLPPQFDDCDSERERCKFMCHPFLLFILLGLLLPFALQELFVVVNHFATSGPIICGGVKCVCSLEDVLLYIFAYGIHMYIPFAIFSPTLFFLSYDVVLQKAREKELRARMECYAVPEHTSSHPCPHTVDRIAASSRQGGGEREFPRETNDSSLLHWDLPSCFSIMRRGAVFWIIVVARFVLLAIMDTQLPLMSKVPVAVWGPMRLVALSLPLIIYSLYETRPFFAVPYVLLDAFPLLFQVILGDNTMPVNTRCMAGPMLLVLLERCLWYVSVTAIPKEVPVGVKITISATFTAMYFVLILALSLPVDIKNGFYVAIVMVLQVFFLELLFNTLLLELLAFRLYTFVMKSVFCRTVQLPQMKCTDSTNISTQVRWPTLAIAIGAISPFFQFHQWPRAIPHSDCHGILSKKIIVHIGMFFIVIGVIILATMITLIARWKHEVLRMPLILEDWFLLFIWGWYVFSSVPLALAAVF</sequence>
<dbReference type="VEuPathDB" id="TriTrypDB:TcCLB.508771.50"/>
<dbReference type="VEuPathDB" id="TriTrypDB:ECC02_007021"/>
<evidence type="ECO:0000313" key="3">
    <source>
        <dbReference type="EMBL" id="PWU86930.1"/>
    </source>
</evidence>
<dbReference type="VEuPathDB" id="TriTrypDB:TcBrA4_0049520"/>
<dbReference type="Proteomes" id="UP000246121">
    <property type="component" value="Unassembled WGS sequence"/>
</dbReference>
<evidence type="ECO:0000256" key="1">
    <source>
        <dbReference type="SAM" id="MobiDB-lite"/>
    </source>
</evidence>
<dbReference type="VEuPathDB" id="TriTrypDB:TcG_10665"/>
<feature type="region of interest" description="Disordered" evidence="1">
    <location>
        <begin position="107"/>
        <end position="128"/>
    </location>
</feature>
<feature type="transmembrane region" description="Helical" evidence="2">
    <location>
        <begin position="536"/>
        <end position="553"/>
    </location>
</feature>
<keyword evidence="2" id="KW-1133">Transmembrane helix</keyword>